<dbReference type="EMBL" id="AVOT02028135">
    <property type="protein sequence ID" value="MBW0520519.1"/>
    <property type="molecule type" value="Genomic_DNA"/>
</dbReference>
<dbReference type="AlphaFoldDB" id="A0A9Q3EFX5"/>
<name>A0A9Q3EFX5_9BASI</name>
<proteinExistence type="predicted"/>
<comment type="caution">
    <text evidence="2">The sequence shown here is derived from an EMBL/GenBank/DDBJ whole genome shotgun (WGS) entry which is preliminary data.</text>
</comment>
<feature type="region of interest" description="Disordered" evidence="1">
    <location>
        <begin position="1"/>
        <end position="61"/>
    </location>
</feature>
<protein>
    <submittedName>
        <fullName evidence="2">Uncharacterized protein</fullName>
    </submittedName>
</protein>
<evidence type="ECO:0000313" key="2">
    <source>
        <dbReference type="EMBL" id="MBW0520519.1"/>
    </source>
</evidence>
<reference evidence="2" key="1">
    <citation type="submission" date="2021-03" db="EMBL/GenBank/DDBJ databases">
        <title>Draft genome sequence of rust myrtle Austropuccinia psidii MF-1, a brazilian biotype.</title>
        <authorList>
            <person name="Quecine M.C."/>
            <person name="Pachon D.M.R."/>
            <person name="Bonatelli M.L."/>
            <person name="Correr F.H."/>
            <person name="Franceschini L.M."/>
            <person name="Leite T.F."/>
            <person name="Margarido G.R.A."/>
            <person name="Almeida C.A."/>
            <person name="Ferrarezi J.A."/>
            <person name="Labate C.A."/>
        </authorList>
    </citation>
    <scope>NUCLEOTIDE SEQUENCE</scope>
    <source>
        <strain evidence="2">MF-1</strain>
    </source>
</reference>
<keyword evidence="3" id="KW-1185">Reference proteome</keyword>
<evidence type="ECO:0000313" key="3">
    <source>
        <dbReference type="Proteomes" id="UP000765509"/>
    </source>
</evidence>
<gene>
    <name evidence="2" type="ORF">O181_060234</name>
</gene>
<dbReference type="Proteomes" id="UP000765509">
    <property type="component" value="Unassembled WGS sequence"/>
</dbReference>
<organism evidence="2 3">
    <name type="scientific">Austropuccinia psidii MF-1</name>
    <dbReference type="NCBI Taxonomy" id="1389203"/>
    <lineage>
        <taxon>Eukaryota</taxon>
        <taxon>Fungi</taxon>
        <taxon>Dikarya</taxon>
        <taxon>Basidiomycota</taxon>
        <taxon>Pucciniomycotina</taxon>
        <taxon>Pucciniomycetes</taxon>
        <taxon>Pucciniales</taxon>
        <taxon>Sphaerophragmiaceae</taxon>
        <taxon>Austropuccinia</taxon>
    </lineage>
</organism>
<sequence length="79" mass="9011">MEQKKMMLSIAAWRKHNPPPPKQVPKPAPVDRRSIFNMRKKPQAQNKGKGKSPATKPYINGYTIPKLKQDAMENVLQMA</sequence>
<accession>A0A9Q3EFX5</accession>
<evidence type="ECO:0000256" key="1">
    <source>
        <dbReference type="SAM" id="MobiDB-lite"/>
    </source>
</evidence>
<feature type="compositionally biased region" description="Pro residues" evidence="1">
    <location>
        <begin position="18"/>
        <end position="28"/>
    </location>
</feature>